<protein>
    <submittedName>
        <fullName evidence="1">Uncharacterized protein</fullName>
    </submittedName>
</protein>
<organism evidence="1 2">
    <name type="scientific">Sphingobacterium anhuiense</name>
    <dbReference type="NCBI Taxonomy" id="493780"/>
    <lineage>
        <taxon>Bacteria</taxon>
        <taxon>Pseudomonadati</taxon>
        <taxon>Bacteroidota</taxon>
        <taxon>Sphingobacteriia</taxon>
        <taxon>Sphingobacteriales</taxon>
        <taxon>Sphingobacteriaceae</taxon>
        <taxon>Sphingobacterium</taxon>
    </lineage>
</organism>
<evidence type="ECO:0000313" key="1">
    <source>
        <dbReference type="EMBL" id="MFD2904438.1"/>
    </source>
</evidence>
<accession>A0ABW5YVE8</accession>
<keyword evidence="2" id="KW-1185">Reference proteome</keyword>
<dbReference type="EMBL" id="JBHUPE010000004">
    <property type="protein sequence ID" value="MFD2904438.1"/>
    <property type="molecule type" value="Genomic_DNA"/>
</dbReference>
<name>A0ABW5YVE8_9SPHI</name>
<sequence>MRLGFGVEEQRDNIFPYPSLFKNKIGFFGETEFDIGQCSHYAISEL</sequence>
<evidence type="ECO:0000313" key="2">
    <source>
        <dbReference type="Proteomes" id="UP001597509"/>
    </source>
</evidence>
<reference evidence="2" key="1">
    <citation type="journal article" date="2019" name="Int. J. Syst. Evol. Microbiol.">
        <title>The Global Catalogue of Microorganisms (GCM) 10K type strain sequencing project: providing services to taxonomists for standard genome sequencing and annotation.</title>
        <authorList>
            <consortium name="The Broad Institute Genomics Platform"/>
            <consortium name="The Broad Institute Genome Sequencing Center for Infectious Disease"/>
            <person name="Wu L."/>
            <person name="Ma J."/>
        </authorList>
    </citation>
    <scope>NUCLEOTIDE SEQUENCE [LARGE SCALE GENOMIC DNA]</scope>
    <source>
        <strain evidence="2">KCTC 22209</strain>
    </source>
</reference>
<comment type="caution">
    <text evidence="1">The sequence shown here is derived from an EMBL/GenBank/DDBJ whole genome shotgun (WGS) entry which is preliminary data.</text>
</comment>
<proteinExistence type="predicted"/>
<dbReference type="Proteomes" id="UP001597509">
    <property type="component" value="Unassembled WGS sequence"/>
</dbReference>
<gene>
    <name evidence="1" type="ORF">ACFS6I_10915</name>
</gene>